<keyword evidence="5 10" id="KW-0321">Glycogen metabolism</keyword>
<dbReference type="Gene3D" id="3.20.20.80">
    <property type="entry name" value="Glycosidases"/>
    <property type="match status" value="1"/>
</dbReference>
<feature type="active site" description="Nucleophile" evidence="10 11">
    <location>
        <position position="512"/>
    </location>
</feature>
<dbReference type="HAMAP" id="MF_00685">
    <property type="entry name" value="GlgB"/>
    <property type="match status" value="1"/>
</dbReference>
<dbReference type="Pfam" id="PF02806">
    <property type="entry name" value="Alpha-amylase_C"/>
    <property type="match status" value="1"/>
</dbReference>
<dbReference type="InterPro" id="IPR004193">
    <property type="entry name" value="Glyco_hydro_13_N"/>
</dbReference>
<dbReference type="Pfam" id="PF22019">
    <property type="entry name" value="GlgB_N"/>
    <property type="match status" value="1"/>
</dbReference>
<feature type="domain" description="Glycosyl hydrolase family 13 catalytic" evidence="13">
    <location>
        <begin position="353"/>
        <end position="701"/>
    </location>
</feature>
<dbReference type="InterPro" id="IPR013783">
    <property type="entry name" value="Ig-like_fold"/>
</dbReference>
<feature type="active site" description="Proton donor" evidence="10 11">
    <location>
        <position position="565"/>
    </location>
</feature>
<organism evidence="14 15">
    <name type="scientific">Methylobacterium frigidaeris</name>
    <dbReference type="NCBI Taxonomy" id="2038277"/>
    <lineage>
        <taxon>Bacteria</taxon>
        <taxon>Pseudomonadati</taxon>
        <taxon>Pseudomonadota</taxon>
        <taxon>Alphaproteobacteria</taxon>
        <taxon>Hyphomicrobiales</taxon>
        <taxon>Methylobacteriaceae</taxon>
        <taxon>Methylobacterium</taxon>
    </lineage>
</organism>
<dbReference type="CDD" id="cd11322">
    <property type="entry name" value="AmyAc_Glg_BE"/>
    <property type="match status" value="1"/>
</dbReference>
<dbReference type="InterPro" id="IPR013780">
    <property type="entry name" value="Glyco_hydro_b"/>
</dbReference>
<comment type="similarity">
    <text evidence="4 10">Belongs to the glycosyl hydrolase 13 family. GlgB subfamily.</text>
</comment>
<keyword evidence="8 10" id="KW-0320">Glycogen biosynthesis</keyword>
<dbReference type="InterPro" id="IPR054169">
    <property type="entry name" value="GlgB_N"/>
</dbReference>
<feature type="region of interest" description="Disordered" evidence="12">
    <location>
        <begin position="1"/>
        <end position="72"/>
    </location>
</feature>
<evidence type="ECO:0000313" key="15">
    <source>
        <dbReference type="Proteomes" id="UP001055286"/>
    </source>
</evidence>
<evidence type="ECO:0000256" key="4">
    <source>
        <dbReference type="ARBA" id="ARBA00009000"/>
    </source>
</evidence>
<reference evidence="14" key="2">
    <citation type="submission" date="2021-08" db="EMBL/GenBank/DDBJ databases">
        <authorList>
            <person name="Tani A."/>
            <person name="Ola A."/>
            <person name="Ogura Y."/>
            <person name="Katsura K."/>
            <person name="Hayashi T."/>
        </authorList>
    </citation>
    <scope>NUCLEOTIDE SEQUENCE</scope>
    <source>
        <strain evidence="14">JCM 32048</strain>
    </source>
</reference>
<dbReference type="SUPFAM" id="SSF51445">
    <property type="entry name" value="(Trans)glycosidases"/>
    <property type="match status" value="1"/>
</dbReference>
<comment type="subunit">
    <text evidence="10">Monomer.</text>
</comment>
<dbReference type="NCBIfam" id="NF003811">
    <property type="entry name" value="PRK05402.1"/>
    <property type="match status" value="1"/>
</dbReference>
<evidence type="ECO:0000256" key="2">
    <source>
        <dbReference type="ARBA" id="ARBA00002953"/>
    </source>
</evidence>
<dbReference type="SMART" id="SM00642">
    <property type="entry name" value="Aamy"/>
    <property type="match status" value="1"/>
</dbReference>
<evidence type="ECO:0000256" key="10">
    <source>
        <dbReference type="HAMAP-Rule" id="MF_00685"/>
    </source>
</evidence>
<dbReference type="InterPro" id="IPR044143">
    <property type="entry name" value="GlgB_N_E_set_prok"/>
</dbReference>
<evidence type="ECO:0000256" key="11">
    <source>
        <dbReference type="PIRSR" id="PIRSR000463-1"/>
    </source>
</evidence>
<dbReference type="PANTHER" id="PTHR43651:SF3">
    <property type="entry name" value="1,4-ALPHA-GLUCAN-BRANCHING ENZYME"/>
    <property type="match status" value="1"/>
</dbReference>
<dbReference type="Gene3D" id="2.60.40.1180">
    <property type="entry name" value="Golgi alpha-mannosidase II"/>
    <property type="match status" value="1"/>
</dbReference>
<sequence>MDDETRARKPAARRHQTDRNLETSVTETTKSKKKGGKGATVKAALVAPVTAKAKGKQAALPGKAKTSGSKKPVSLRVAAMQAAASPRVSGPAPTRPARPPVPGRAYAVHPDAVEAIMRAEHGDPFAVLGPHETGEGQWEVRAVLPEARAATVVIGETRVPMERRHPAGFFVGSFSYPQRPDYRIAVEGWDNTERTRRDPYEYGATLTQQEIGLLRDVGNDAVHRVLGAQAVEIGGTPGFRFAVWAPNARRVSVVGDFNDWDGRRHPMRLWQDGGVWELFIPELKKGGHYKFEIRGPDGALLPLKADPVAFAAQQPPETASRLEGLPSPVWRDQAWMQSRNALDHRHGPISIYEVHLGSWARVPEEGNRYLTYRELAARLIPYAKEMGFTHIELLPITEHPFDGSWGYQPVSLYAPTSRFGSPEDFSEFVNAAHEAGIGILLDWVPGHFPLDAHGLGQFDGTHLYEHADPRQGFHQDWGTYIYNFGRIEVSAFLASNARFWLEHYHLDGLRVDAVASMLYLDYSRRAGEWIPNQYGGNENLDAIDFLRKTNEATYSHAPGTMTVAEESTSWPGVSHPTYTGGLGFGFKWNMGWMHDTLRFISKEPVHRRYHHHDLTFGLLYAFSENFILPLSHDEVVHGKGSLLGKMPGDRWQKFANLRAYFGFMWGHPGKKLLFMGGEFGQEKEWNHNQSLDWHLLDDPFHAGLKALVRDLNHLYAATPALYERDTEAAGFQWLVSDDAENNVIAWARKGREPGEIAIVVSNFTPVVRHGYRIGVPMPGHYREAFNSDAEGYGGSNVGNYGGVDAVAEASHGQSCSLTLSLPPLATLILVRQG</sequence>
<evidence type="ECO:0000313" key="14">
    <source>
        <dbReference type="EMBL" id="GJD64293.1"/>
    </source>
</evidence>
<dbReference type="Pfam" id="PF02922">
    <property type="entry name" value="CBM_48"/>
    <property type="match status" value="1"/>
</dbReference>
<dbReference type="InterPro" id="IPR006407">
    <property type="entry name" value="GlgB"/>
</dbReference>
<dbReference type="InterPro" id="IPR017853">
    <property type="entry name" value="GH"/>
</dbReference>
<evidence type="ECO:0000259" key="13">
    <source>
        <dbReference type="SMART" id="SM00642"/>
    </source>
</evidence>
<dbReference type="GO" id="GO:0005978">
    <property type="term" value="P:glycogen biosynthetic process"/>
    <property type="evidence" value="ECO:0007669"/>
    <property type="project" value="UniProtKB-UniRule"/>
</dbReference>
<dbReference type="InterPro" id="IPR014756">
    <property type="entry name" value="Ig_E-set"/>
</dbReference>
<evidence type="ECO:0000256" key="3">
    <source>
        <dbReference type="ARBA" id="ARBA00004964"/>
    </source>
</evidence>
<evidence type="ECO:0000256" key="12">
    <source>
        <dbReference type="SAM" id="MobiDB-lite"/>
    </source>
</evidence>
<dbReference type="Pfam" id="PF00128">
    <property type="entry name" value="Alpha-amylase"/>
    <property type="match status" value="1"/>
</dbReference>
<keyword evidence="15" id="KW-1185">Reference proteome</keyword>
<dbReference type="InterPro" id="IPR006047">
    <property type="entry name" value="GH13_cat_dom"/>
</dbReference>
<dbReference type="GO" id="GO:0005829">
    <property type="term" value="C:cytosol"/>
    <property type="evidence" value="ECO:0007669"/>
    <property type="project" value="TreeGrafter"/>
</dbReference>
<dbReference type="InterPro" id="IPR037439">
    <property type="entry name" value="Branching_enzy"/>
</dbReference>
<evidence type="ECO:0000256" key="9">
    <source>
        <dbReference type="ARBA" id="ARBA00023277"/>
    </source>
</evidence>
<dbReference type="GO" id="GO:0004553">
    <property type="term" value="F:hydrolase activity, hydrolyzing O-glycosyl compounds"/>
    <property type="evidence" value="ECO:0007669"/>
    <property type="project" value="InterPro"/>
</dbReference>
<dbReference type="NCBIfam" id="NF008967">
    <property type="entry name" value="PRK12313.1"/>
    <property type="match status" value="1"/>
</dbReference>
<dbReference type="NCBIfam" id="TIGR01515">
    <property type="entry name" value="branching_enzym"/>
    <property type="match status" value="1"/>
</dbReference>
<dbReference type="EMBL" id="BPQJ01000023">
    <property type="protein sequence ID" value="GJD64293.1"/>
    <property type="molecule type" value="Genomic_DNA"/>
</dbReference>
<keyword evidence="9 10" id="KW-0119">Carbohydrate metabolism</keyword>
<dbReference type="PIRSF" id="PIRSF000463">
    <property type="entry name" value="GlgB"/>
    <property type="match status" value="1"/>
</dbReference>
<dbReference type="EC" id="2.4.1.18" evidence="10"/>
<dbReference type="GO" id="GO:0043169">
    <property type="term" value="F:cation binding"/>
    <property type="evidence" value="ECO:0007669"/>
    <property type="project" value="InterPro"/>
</dbReference>
<dbReference type="AlphaFoldDB" id="A0AA37HE74"/>
<evidence type="ECO:0000256" key="1">
    <source>
        <dbReference type="ARBA" id="ARBA00000826"/>
    </source>
</evidence>
<dbReference type="PANTHER" id="PTHR43651">
    <property type="entry name" value="1,4-ALPHA-GLUCAN-BRANCHING ENZYME"/>
    <property type="match status" value="1"/>
</dbReference>
<dbReference type="CDD" id="cd02855">
    <property type="entry name" value="E_set_GBE_prok_N"/>
    <property type="match status" value="1"/>
</dbReference>
<dbReference type="SUPFAM" id="SSF81296">
    <property type="entry name" value="E set domains"/>
    <property type="match status" value="2"/>
</dbReference>
<dbReference type="InterPro" id="IPR006048">
    <property type="entry name" value="A-amylase/branching_C"/>
</dbReference>
<comment type="pathway">
    <text evidence="3 10">Glycan biosynthesis; glycogen biosynthesis.</text>
</comment>
<evidence type="ECO:0000256" key="8">
    <source>
        <dbReference type="ARBA" id="ARBA00023056"/>
    </source>
</evidence>
<dbReference type="GO" id="GO:0003844">
    <property type="term" value="F:1,4-alpha-glucan branching enzyme activity"/>
    <property type="evidence" value="ECO:0007669"/>
    <property type="project" value="UniProtKB-UniRule"/>
</dbReference>
<dbReference type="FunFam" id="2.60.40.1180:FF:000002">
    <property type="entry name" value="1,4-alpha-glucan branching enzyme GlgB"/>
    <property type="match status" value="1"/>
</dbReference>
<comment type="caution">
    <text evidence="14">The sequence shown here is derived from an EMBL/GenBank/DDBJ whole genome shotgun (WGS) entry which is preliminary data.</text>
</comment>
<keyword evidence="6 10" id="KW-0328">Glycosyltransferase</keyword>
<evidence type="ECO:0000256" key="7">
    <source>
        <dbReference type="ARBA" id="ARBA00022679"/>
    </source>
</evidence>
<proteinExistence type="inferred from homology"/>
<comment type="function">
    <text evidence="2 10">Catalyzes the formation of the alpha-1,6-glucosidic linkages in glycogen by scission of a 1,4-alpha-linked oligosaccharide from growing alpha-1,4-glucan chains and the subsequent attachment of the oligosaccharide to the alpha-1,6 position.</text>
</comment>
<reference evidence="14" key="1">
    <citation type="journal article" date="2016" name="Front. Microbiol.">
        <title>Genome Sequence of the Piezophilic, Mesophilic Sulfate-Reducing Bacterium Desulfovibrio indicus J2T.</title>
        <authorList>
            <person name="Cao J."/>
            <person name="Maignien L."/>
            <person name="Shao Z."/>
            <person name="Alain K."/>
            <person name="Jebbar M."/>
        </authorList>
    </citation>
    <scope>NUCLEOTIDE SEQUENCE</scope>
    <source>
        <strain evidence="14">JCM 32048</strain>
    </source>
</reference>
<dbReference type="Gene3D" id="2.60.40.10">
    <property type="entry name" value="Immunoglobulins"/>
    <property type="match status" value="2"/>
</dbReference>
<dbReference type="Proteomes" id="UP001055286">
    <property type="component" value="Unassembled WGS sequence"/>
</dbReference>
<protein>
    <recommendedName>
        <fullName evidence="10">1,4-alpha-glucan branching enzyme GlgB</fullName>
        <ecNumber evidence="10">2.4.1.18</ecNumber>
    </recommendedName>
    <alternativeName>
        <fullName evidence="10">1,4-alpha-D-glucan:1,4-alpha-D-glucan 6-glucosyl-transferase</fullName>
    </alternativeName>
    <alternativeName>
        <fullName evidence="10">Alpha-(1-&gt;4)-glucan branching enzyme</fullName>
    </alternativeName>
    <alternativeName>
        <fullName evidence="10">Glycogen branching enzyme</fullName>
        <shortName evidence="10">BE</shortName>
    </alternativeName>
</protein>
<dbReference type="SUPFAM" id="SSF51011">
    <property type="entry name" value="Glycosyl hydrolase domain"/>
    <property type="match status" value="1"/>
</dbReference>
<name>A0AA37HE74_9HYPH</name>
<evidence type="ECO:0000256" key="5">
    <source>
        <dbReference type="ARBA" id="ARBA00022600"/>
    </source>
</evidence>
<gene>
    <name evidence="10 14" type="primary">glgB</name>
    <name evidence="14" type="ORF">MPEAHAMD_4474</name>
</gene>
<dbReference type="FunFam" id="3.20.20.80:FF:000003">
    <property type="entry name" value="1,4-alpha-glucan branching enzyme GlgB"/>
    <property type="match status" value="1"/>
</dbReference>
<comment type="catalytic activity">
    <reaction evidence="1 10">
        <text>Transfers a segment of a (1-&gt;4)-alpha-D-glucan chain to a primary hydroxy group in a similar glucan chain.</text>
        <dbReference type="EC" id="2.4.1.18"/>
    </reaction>
</comment>
<keyword evidence="7 10" id="KW-0808">Transferase</keyword>
<accession>A0AA37HE74</accession>
<evidence type="ECO:0000256" key="6">
    <source>
        <dbReference type="ARBA" id="ARBA00022676"/>
    </source>
</evidence>